<dbReference type="InterPro" id="IPR001905">
    <property type="entry name" value="Ammonium_transpt"/>
</dbReference>
<feature type="transmembrane region" description="Helical" evidence="6">
    <location>
        <begin position="152"/>
        <end position="173"/>
    </location>
</feature>
<dbReference type="InterPro" id="IPR024041">
    <property type="entry name" value="NH4_transpt_AmtB-like_dom"/>
</dbReference>
<dbReference type="InterPro" id="IPR029020">
    <property type="entry name" value="Ammonium/urea_transptr"/>
</dbReference>
<dbReference type="GO" id="GO:0005886">
    <property type="term" value="C:plasma membrane"/>
    <property type="evidence" value="ECO:0007669"/>
    <property type="project" value="TreeGrafter"/>
</dbReference>
<dbReference type="Proteomes" id="UP001371456">
    <property type="component" value="Unassembled WGS sequence"/>
</dbReference>
<dbReference type="AlphaFoldDB" id="A0AAN8Y7Q4"/>
<evidence type="ECO:0000313" key="9">
    <source>
        <dbReference type="Proteomes" id="UP001371456"/>
    </source>
</evidence>
<dbReference type="GO" id="GO:0008519">
    <property type="term" value="F:ammonium channel activity"/>
    <property type="evidence" value="ECO:0007669"/>
    <property type="project" value="InterPro"/>
</dbReference>
<feature type="transmembrane region" description="Helical" evidence="6">
    <location>
        <begin position="288"/>
        <end position="313"/>
    </location>
</feature>
<keyword evidence="9" id="KW-1185">Reference proteome</keyword>
<sequence>MSLLSPPAFNFSMLPSNLIPGEANPPWMSKGDNAWQLVAATLVGLQSVPGLIILYGGAVKKKWAVNSAFMVLYAFACVLLCWVCWGYRMSFGEKLIPIWGKIDVALEQDYLFQKAFLGMFPNATMVFFQFVFAAITLVLIAGALLGRMNFYAWMLFVPLWLTFSYTFGAYTIWSTNGMITGLVAITPAAGVVQGWAAIAIGLCSGSIPWFTMMVVHKKSELLQKVDDTMAVFHTHAVAGCLGGLLTGLFAHPKLCYLFYGNYNKYYGLFYGLHDGQSHKGLRQMGLQLLGILFVIAVNVVMTSLICLLVQLIVPLRMSEEDMEIGDEAAHGEEAYAIWGQGDRLEKSAGFSDIAAGAAKSSYNTSRSQVEMV</sequence>
<comment type="subcellular location">
    <subcellularLocation>
        <location evidence="1">Membrane</location>
        <topology evidence="1">Multi-pass membrane protein</topology>
    </subcellularLocation>
</comment>
<evidence type="ECO:0000313" key="8">
    <source>
        <dbReference type="EMBL" id="KAK6782529.1"/>
    </source>
</evidence>
<evidence type="ECO:0000256" key="6">
    <source>
        <dbReference type="SAM" id="Phobius"/>
    </source>
</evidence>
<evidence type="ECO:0000256" key="3">
    <source>
        <dbReference type="ARBA" id="ARBA00022692"/>
    </source>
</evidence>
<keyword evidence="5 6" id="KW-0472">Membrane</keyword>
<dbReference type="Gene3D" id="1.10.3430.10">
    <property type="entry name" value="Ammonium transporter AmtB like domains"/>
    <property type="match status" value="2"/>
</dbReference>
<comment type="caution">
    <text evidence="8">The sequence shown here is derived from an EMBL/GenBank/DDBJ whole genome shotgun (WGS) entry which is preliminary data.</text>
</comment>
<dbReference type="SUPFAM" id="SSF111352">
    <property type="entry name" value="Ammonium transporter"/>
    <property type="match status" value="2"/>
</dbReference>
<comment type="similarity">
    <text evidence="2">Belongs to the ammonia transporter channel (TC 1.A.11.2) family.</text>
</comment>
<feature type="transmembrane region" description="Helical" evidence="6">
    <location>
        <begin position="193"/>
        <end position="215"/>
    </location>
</feature>
<organism evidence="8 9">
    <name type="scientific">Solanum bulbocastanum</name>
    <name type="common">Wild potato</name>
    <dbReference type="NCBI Taxonomy" id="147425"/>
    <lineage>
        <taxon>Eukaryota</taxon>
        <taxon>Viridiplantae</taxon>
        <taxon>Streptophyta</taxon>
        <taxon>Embryophyta</taxon>
        <taxon>Tracheophyta</taxon>
        <taxon>Spermatophyta</taxon>
        <taxon>Magnoliopsida</taxon>
        <taxon>eudicotyledons</taxon>
        <taxon>Gunneridae</taxon>
        <taxon>Pentapetalae</taxon>
        <taxon>asterids</taxon>
        <taxon>lamiids</taxon>
        <taxon>Solanales</taxon>
        <taxon>Solanaceae</taxon>
        <taxon>Solanoideae</taxon>
        <taxon>Solaneae</taxon>
        <taxon>Solanum</taxon>
    </lineage>
</organism>
<dbReference type="EMBL" id="JBANQN010000008">
    <property type="protein sequence ID" value="KAK6782529.1"/>
    <property type="molecule type" value="Genomic_DNA"/>
</dbReference>
<feature type="domain" description="Ammonium transporter AmtB-like" evidence="7">
    <location>
        <begin position="175"/>
        <end position="335"/>
    </location>
</feature>
<evidence type="ECO:0000256" key="4">
    <source>
        <dbReference type="ARBA" id="ARBA00022989"/>
    </source>
</evidence>
<dbReference type="PANTHER" id="PTHR43029">
    <property type="entry name" value="AMMONIUM TRANSPORTER MEP2"/>
    <property type="match status" value="1"/>
</dbReference>
<evidence type="ECO:0000256" key="2">
    <source>
        <dbReference type="ARBA" id="ARBA00005887"/>
    </source>
</evidence>
<evidence type="ECO:0000259" key="7">
    <source>
        <dbReference type="Pfam" id="PF00909"/>
    </source>
</evidence>
<keyword evidence="4 6" id="KW-1133">Transmembrane helix</keyword>
<reference evidence="8 9" key="1">
    <citation type="submission" date="2024-02" db="EMBL/GenBank/DDBJ databases">
        <title>de novo genome assembly of Solanum bulbocastanum strain 11H21.</title>
        <authorList>
            <person name="Hosaka A.J."/>
        </authorList>
    </citation>
    <scope>NUCLEOTIDE SEQUENCE [LARGE SCALE GENOMIC DNA]</scope>
    <source>
        <tissue evidence="8">Young leaves</tissue>
    </source>
</reference>
<feature type="transmembrane region" description="Helical" evidence="6">
    <location>
        <begin position="126"/>
        <end position="145"/>
    </location>
</feature>
<feature type="transmembrane region" description="Helical" evidence="6">
    <location>
        <begin position="34"/>
        <end position="56"/>
    </location>
</feature>
<feature type="transmembrane region" description="Helical" evidence="6">
    <location>
        <begin position="68"/>
        <end position="88"/>
    </location>
</feature>
<evidence type="ECO:0000256" key="5">
    <source>
        <dbReference type="ARBA" id="ARBA00023136"/>
    </source>
</evidence>
<protein>
    <recommendedName>
        <fullName evidence="7">Ammonium transporter AmtB-like domain-containing protein</fullName>
    </recommendedName>
</protein>
<name>A0AAN8Y7Q4_SOLBU</name>
<proteinExistence type="inferred from homology"/>
<feature type="transmembrane region" description="Helical" evidence="6">
    <location>
        <begin position="236"/>
        <end position="259"/>
    </location>
</feature>
<dbReference type="Pfam" id="PF00909">
    <property type="entry name" value="Ammonium_transp"/>
    <property type="match status" value="2"/>
</dbReference>
<keyword evidence="3 6" id="KW-0812">Transmembrane</keyword>
<evidence type="ECO:0000256" key="1">
    <source>
        <dbReference type="ARBA" id="ARBA00004141"/>
    </source>
</evidence>
<gene>
    <name evidence="8" type="ORF">RDI58_020325</name>
</gene>
<dbReference type="PANTHER" id="PTHR43029:SF7">
    <property type="entry name" value="AMMONIUM TRANSPORTER 2 MEMBER 5"/>
    <property type="match status" value="1"/>
</dbReference>
<feature type="domain" description="Ammonium transporter AmtB-like" evidence="7">
    <location>
        <begin position="34"/>
        <end position="174"/>
    </location>
</feature>
<accession>A0AAN8Y7Q4</accession>